<accession>A0A7W7PJV2</accession>
<dbReference type="Proteomes" id="UP000556084">
    <property type="component" value="Unassembled WGS sequence"/>
</dbReference>
<dbReference type="InterPro" id="IPR050206">
    <property type="entry name" value="FtsK/SpoIIIE/SftA"/>
</dbReference>
<dbReference type="PANTHER" id="PTHR22683">
    <property type="entry name" value="SPORULATION PROTEIN RELATED"/>
    <property type="match status" value="1"/>
</dbReference>
<sequence length="677" mass="71822">MADSLKADLRKAAKHPRSRPWMVVAAELPATVATHALWGDSPVAAVGLTVAAGVLTAATWWAGEGTKAARRIHATISTAAGTTYLLLGTVTDPLDPGLLSALVIGGSVAAGGWNIRQALRINPEAARDGQQGAVETGVLVKALGNAKAALRGAPKVEPNKVTAPYQLAPGEITNAEVGRRIDSIASELGVSPNAIRIQADPENAAQGQIILVPKDVLTDGTAWPGPSHFGGSITDEVVIGLYEDGELERFWFPYDDQTKRNGTHFLGAGMNGSGKSEGFKLAVIEALTRCDAIVWGVDPSKGRQTFGPMLPFMDWVELTEAGGNGMIDALSQVITARADALGVAGFKNWTPGAFDQLGIPYMIVWIEEAAKFFRNGTEMEGLVMEARSAGISVIISLQRPSSTSMPTDVREQLGGVLCFGVKGATTADMALPDDVRDAGARPEAWENRKPGYNYLVAPGVDEERYPMKARTFIPPTDEEITAVLSIAPKTDAGAVTINAAGEAYANRPFFTVDDVLTSNGTSPGTQPKESIVMTKEDTEAAERALLEQQVDREINAAVGTDPDDDGPVPDVDADQELPPVEAGQVWAFAQAPAPVSAERAPEEAWAELVAMLAEYRGEDRETVGPKDFAPYGKGSRIGRSRAWVSEKLGDLADEGIHLQETGQPGVYKLLYPELTPL</sequence>
<dbReference type="EMBL" id="JACHJH010000003">
    <property type="protein sequence ID" value="MBB4893541.1"/>
    <property type="molecule type" value="Genomic_DNA"/>
</dbReference>
<comment type="caution">
    <text evidence="1">The sequence shown here is derived from an EMBL/GenBank/DDBJ whole genome shotgun (WGS) entry which is preliminary data.</text>
</comment>
<dbReference type="InterPro" id="IPR027417">
    <property type="entry name" value="P-loop_NTPase"/>
</dbReference>
<dbReference type="SUPFAM" id="SSF52540">
    <property type="entry name" value="P-loop containing nucleoside triphosphate hydrolases"/>
    <property type="match status" value="1"/>
</dbReference>
<keyword evidence="2" id="KW-1185">Reference proteome</keyword>
<protein>
    <recommendedName>
        <fullName evidence="3">Conjugal transfer protein TraB</fullName>
    </recommendedName>
</protein>
<gene>
    <name evidence="1" type="ORF">FHS39_002572</name>
</gene>
<organism evidence="1 2">
    <name type="scientific">Streptomyces olivoverticillatus</name>
    <dbReference type="NCBI Taxonomy" id="66427"/>
    <lineage>
        <taxon>Bacteria</taxon>
        <taxon>Bacillati</taxon>
        <taxon>Actinomycetota</taxon>
        <taxon>Actinomycetes</taxon>
        <taxon>Kitasatosporales</taxon>
        <taxon>Streptomycetaceae</taxon>
        <taxon>Streptomyces</taxon>
    </lineage>
</organism>
<dbReference type="AlphaFoldDB" id="A0A7W7PJV2"/>
<evidence type="ECO:0008006" key="3">
    <source>
        <dbReference type="Google" id="ProtNLM"/>
    </source>
</evidence>
<evidence type="ECO:0000313" key="2">
    <source>
        <dbReference type="Proteomes" id="UP000556084"/>
    </source>
</evidence>
<name>A0A7W7PJV2_9ACTN</name>
<evidence type="ECO:0000313" key="1">
    <source>
        <dbReference type="EMBL" id="MBB4893541.1"/>
    </source>
</evidence>
<dbReference type="Gene3D" id="3.40.50.300">
    <property type="entry name" value="P-loop containing nucleotide triphosphate hydrolases"/>
    <property type="match status" value="1"/>
</dbReference>
<proteinExistence type="predicted"/>
<dbReference type="PANTHER" id="PTHR22683:SF41">
    <property type="entry name" value="DNA TRANSLOCASE FTSK"/>
    <property type="match status" value="1"/>
</dbReference>
<reference evidence="1 2" key="1">
    <citation type="submission" date="2020-08" db="EMBL/GenBank/DDBJ databases">
        <title>Genomic Encyclopedia of Type Strains, Phase III (KMG-III): the genomes of soil and plant-associated and newly described type strains.</title>
        <authorList>
            <person name="Whitman W."/>
        </authorList>
    </citation>
    <scope>NUCLEOTIDE SEQUENCE [LARGE SCALE GENOMIC DNA]</scope>
    <source>
        <strain evidence="1 2">CECT 3266</strain>
    </source>
</reference>
<dbReference type="NCBIfam" id="NF041214">
    <property type="entry name" value="plasmid_TraB"/>
    <property type="match status" value="1"/>
</dbReference>
<dbReference type="RefSeq" id="WP_184349400.1">
    <property type="nucleotide sequence ID" value="NZ_JACHJH010000003.1"/>
</dbReference>